<keyword evidence="2" id="KW-1133">Transmembrane helix</keyword>
<protein>
    <submittedName>
        <fullName evidence="3">Uncharacterized protein</fullName>
    </submittedName>
</protein>
<sequence>MKQQKTTVTPRINNKSPITSTESSASNVNIFSVIFFSLFVPQTLLLKN</sequence>
<name>T1JR01_TETUR</name>
<reference evidence="4" key="1">
    <citation type="submission" date="2011-08" db="EMBL/GenBank/DDBJ databases">
        <authorList>
            <person name="Rombauts S."/>
        </authorList>
    </citation>
    <scope>NUCLEOTIDE SEQUENCE</scope>
    <source>
        <strain evidence="4">London</strain>
    </source>
</reference>
<feature type="region of interest" description="Disordered" evidence="1">
    <location>
        <begin position="1"/>
        <end position="24"/>
    </location>
</feature>
<proteinExistence type="predicted"/>
<keyword evidence="4" id="KW-1185">Reference proteome</keyword>
<dbReference type="Proteomes" id="UP000015104">
    <property type="component" value="Unassembled WGS sequence"/>
</dbReference>
<evidence type="ECO:0000256" key="1">
    <source>
        <dbReference type="SAM" id="MobiDB-lite"/>
    </source>
</evidence>
<keyword evidence="2" id="KW-0812">Transmembrane</keyword>
<keyword evidence="2" id="KW-0472">Membrane</keyword>
<reference evidence="3" key="2">
    <citation type="submission" date="2015-06" db="UniProtKB">
        <authorList>
            <consortium name="EnsemblMetazoa"/>
        </authorList>
    </citation>
    <scope>IDENTIFICATION</scope>
</reference>
<dbReference type="EnsemblMetazoa" id="tetur01g05110.1">
    <property type="protein sequence ID" value="tetur01g05110.1"/>
    <property type="gene ID" value="tetur01g05110"/>
</dbReference>
<evidence type="ECO:0000313" key="4">
    <source>
        <dbReference type="Proteomes" id="UP000015104"/>
    </source>
</evidence>
<evidence type="ECO:0000256" key="2">
    <source>
        <dbReference type="SAM" id="Phobius"/>
    </source>
</evidence>
<evidence type="ECO:0000313" key="3">
    <source>
        <dbReference type="EnsemblMetazoa" id="tetur01g05110.1"/>
    </source>
</evidence>
<feature type="transmembrane region" description="Helical" evidence="2">
    <location>
        <begin position="28"/>
        <end position="46"/>
    </location>
</feature>
<dbReference type="EMBL" id="CAEY01000442">
    <property type="status" value="NOT_ANNOTATED_CDS"/>
    <property type="molecule type" value="Genomic_DNA"/>
</dbReference>
<dbReference type="AlphaFoldDB" id="T1JR01"/>
<organism evidence="3 4">
    <name type="scientific">Tetranychus urticae</name>
    <name type="common">Two-spotted spider mite</name>
    <dbReference type="NCBI Taxonomy" id="32264"/>
    <lineage>
        <taxon>Eukaryota</taxon>
        <taxon>Metazoa</taxon>
        <taxon>Ecdysozoa</taxon>
        <taxon>Arthropoda</taxon>
        <taxon>Chelicerata</taxon>
        <taxon>Arachnida</taxon>
        <taxon>Acari</taxon>
        <taxon>Acariformes</taxon>
        <taxon>Trombidiformes</taxon>
        <taxon>Prostigmata</taxon>
        <taxon>Eleutherengona</taxon>
        <taxon>Raphignathae</taxon>
        <taxon>Tetranychoidea</taxon>
        <taxon>Tetranychidae</taxon>
        <taxon>Tetranychus</taxon>
    </lineage>
</organism>
<accession>T1JR01</accession>
<dbReference type="HOGENOM" id="CLU_3160564_0_0_1"/>